<dbReference type="EMBL" id="JXZB01000002">
    <property type="protein sequence ID" value="KIQ65377.1"/>
    <property type="molecule type" value="Genomic_DNA"/>
</dbReference>
<evidence type="ECO:0000313" key="2">
    <source>
        <dbReference type="Proteomes" id="UP000032066"/>
    </source>
</evidence>
<name>A0A0D0PYH1_KITGR</name>
<dbReference type="RefSeq" id="WP_043911642.1">
    <property type="nucleotide sequence ID" value="NZ_JXZB01000002.1"/>
</dbReference>
<comment type="caution">
    <text evidence="1">The sequence shown here is derived from an EMBL/GenBank/DDBJ whole genome shotgun (WGS) entry which is preliminary data.</text>
</comment>
<evidence type="ECO:0000313" key="1">
    <source>
        <dbReference type="EMBL" id="KIQ65377.1"/>
    </source>
</evidence>
<proteinExistence type="predicted"/>
<gene>
    <name evidence="1" type="ORF">TR51_15815</name>
</gene>
<keyword evidence="2" id="KW-1185">Reference proteome</keyword>
<accession>A0A0D0PYH1</accession>
<protein>
    <recommendedName>
        <fullName evidence="3">Condensation domain-containing protein</fullName>
    </recommendedName>
</protein>
<dbReference type="SUPFAM" id="SSF52777">
    <property type="entry name" value="CoA-dependent acyltransferases"/>
    <property type="match status" value="1"/>
</dbReference>
<dbReference type="AlphaFoldDB" id="A0A0D0PYH1"/>
<reference evidence="1 2" key="1">
    <citation type="submission" date="2015-02" db="EMBL/GenBank/DDBJ databases">
        <title>Draft genome sequence of Kitasatospora griseola MF730-N6, a bafilomycin, terpentecin and satosporin producer.</title>
        <authorList>
            <person name="Arens J.C."/>
            <person name="Haltli B."/>
            <person name="Kerr R.G."/>
        </authorList>
    </citation>
    <scope>NUCLEOTIDE SEQUENCE [LARGE SCALE GENOMIC DNA]</scope>
    <source>
        <strain evidence="1 2">MF730-N6</strain>
    </source>
</reference>
<dbReference type="OrthoDB" id="4365416at2"/>
<dbReference type="STRING" id="2064.TR51_15815"/>
<sequence length="444" mass="47810">MNDATSWRLNPTDEMLHHAAQSLGSSRVVQVLWRFSAPLPAEALQAEWRRLDAGLLSRRAAPARFPGARRTWVRAANTQPLHLEQRPLTDATAPQWIDAQIQEPLPTDSAALWRLAAAPYQGGCLVSLTVPHFRSDGLGILNALAGSTVARRPAGLRHSDAADALRQVGGAVVQSARWSLELAGNARRRALIGTALRRRPAPPPGPPAQPRFFTTAIVDVDASAWEERARACGGTTNSLFLEIAANLVRAHVPRPRRSDIELGIPMNLRRGAADERANALVVVPLGVPDHPVQHEDLRRTRQATKTLLEGSGAHSATLVPAPLWHLLPTRLAGALKNPGAQQTDAVASNFGQAPDAVARLAGRTAESVALRTMNVPGLHPDKARLRASLCLCRLGSRMALTVTGMPDHFGDSTSLHRLVAEELTAWGLTARPWWCAPAPDPTKG</sequence>
<organism evidence="1 2">
    <name type="scientific">Kitasatospora griseola</name>
    <name type="common">Streptomyces griseolosporeus</name>
    <dbReference type="NCBI Taxonomy" id="2064"/>
    <lineage>
        <taxon>Bacteria</taxon>
        <taxon>Bacillati</taxon>
        <taxon>Actinomycetota</taxon>
        <taxon>Actinomycetes</taxon>
        <taxon>Kitasatosporales</taxon>
        <taxon>Streptomycetaceae</taxon>
        <taxon>Kitasatospora</taxon>
    </lineage>
</organism>
<evidence type="ECO:0008006" key="3">
    <source>
        <dbReference type="Google" id="ProtNLM"/>
    </source>
</evidence>
<dbReference type="Proteomes" id="UP000032066">
    <property type="component" value="Unassembled WGS sequence"/>
</dbReference>
<dbReference type="PATRIC" id="fig|2064.6.peg.3392"/>